<sequence length="30" mass="3571">MTQPWQKDTHLNQQCCDSEHTEGGVREKRK</sequence>
<evidence type="ECO:0000256" key="1">
    <source>
        <dbReference type="SAM" id="MobiDB-lite"/>
    </source>
</evidence>
<name>A0A8S5NUH2_9CAUD</name>
<accession>A0A8S5NUH2</accession>
<proteinExistence type="predicted"/>
<dbReference type="EMBL" id="BK015252">
    <property type="protein sequence ID" value="DAD98039.1"/>
    <property type="molecule type" value="Genomic_DNA"/>
</dbReference>
<organism evidence="2">
    <name type="scientific">Siphoviridae sp. ctQ091</name>
    <dbReference type="NCBI Taxonomy" id="2825490"/>
    <lineage>
        <taxon>Viruses</taxon>
        <taxon>Duplodnaviria</taxon>
        <taxon>Heunggongvirae</taxon>
        <taxon>Uroviricota</taxon>
        <taxon>Caudoviricetes</taxon>
    </lineage>
</organism>
<reference evidence="2" key="1">
    <citation type="journal article" date="2021" name="Proc. Natl. Acad. Sci. U.S.A.">
        <title>A Catalog of Tens of Thousands of Viruses from Human Metagenomes Reveals Hidden Associations with Chronic Diseases.</title>
        <authorList>
            <person name="Tisza M.J."/>
            <person name="Buck C.B."/>
        </authorList>
    </citation>
    <scope>NUCLEOTIDE SEQUENCE</scope>
    <source>
        <strain evidence="2">CtQ091</strain>
    </source>
</reference>
<evidence type="ECO:0000313" key="2">
    <source>
        <dbReference type="EMBL" id="DAD98039.1"/>
    </source>
</evidence>
<feature type="region of interest" description="Disordered" evidence="1">
    <location>
        <begin position="1"/>
        <end position="30"/>
    </location>
</feature>
<feature type="compositionally biased region" description="Polar residues" evidence="1">
    <location>
        <begin position="1"/>
        <end position="16"/>
    </location>
</feature>
<feature type="compositionally biased region" description="Basic and acidic residues" evidence="1">
    <location>
        <begin position="17"/>
        <end position="30"/>
    </location>
</feature>
<protein>
    <submittedName>
        <fullName evidence="2">Uncharacterized protein</fullName>
    </submittedName>
</protein>